<dbReference type="SMART" id="SM00360">
    <property type="entry name" value="RRM"/>
    <property type="match status" value="1"/>
</dbReference>
<dbReference type="Gene3D" id="3.30.70.330">
    <property type="match status" value="2"/>
</dbReference>
<dbReference type="VEuPathDB" id="VectorBase:GBRI024072"/>
<dbReference type="Pfam" id="PF00076">
    <property type="entry name" value="RRM_1"/>
    <property type="match status" value="1"/>
</dbReference>
<protein>
    <recommendedName>
        <fullName evidence="3">RRM domain-containing protein</fullName>
    </recommendedName>
</protein>
<sequence>MSNSTCGSIFEYPSTFYRTFQENGTKYIKSRKILDEKLQHQLNSCAGEIFICGIPRNTKPERIADIASLFGEIYVLRFKVSFSGDSRGFAYLQFLDPNLMIPALNQLPFLFRRFGYPMIRVRQSRNTCQLLLKGIYHRVTPDEVFNTLKQTVQFVKVVCREICRECFEYQVTFSSNEEAIFARRKLLRTATKFGRNAVVVWDDTNQ</sequence>
<reference evidence="5" key="1">
    <citation type="submission" date="2014-03" db="EMBL/GenBank/DDBJ databases">
        <authorList>
            <person name="Aksoy S."/>
            <person name="Warren W."/>
            <person name="Wilson R.K."/>
        </authorList>
    </citation>
    <scope>NUCLEOTIDE SEQUENCE [LARGE SCALE GENOMIC DNA]</scope>
    <source>
        <strain evidence="5">IAEA</strain>
    </source>
</reference>
<feature type="domain" description="RRM" evidence="3">
    <location>
        <begin position="47"/>
        <end position="126"/>
    </location>
</feature>
<dbReference type="GO" id="GO:0003723">
    <property type="term" value="F:RNA binding"/>
    <property type="evidence" value="ECO:0007669"/>
    <property type="project" value="UniProtKB-UniRule"/>
</dbReference>
<dbReference type="STRING" id="37001.A0A1A9WLL7"/>
<organism evidence="4 5">
    <name type="scientific">Glossina brevipalpis</name>
    <dbReference type="NCBI Taxonomy" id="37001"/>
    <lineage>
        <taxon>Eukaryota</taxon>
        <taxon>Metazoa</taxon>
        <taxon>Ecdysozoa</taxon>
        <taxon>Arthropoda</taxon>
        <taxon>Hexapoda</taxon>
        <taxon>Insecta</taxon>
        <taxon>Pterygota</taxon>
        <taxon>Neoptera</taxon>
        <taxon>Endopterygota</taxon>
        <taxon>Diptera</taxon>
        <taxon>Brachycera</taxon>
        <taxon>Muscomorpha</taxon>
        <taxon>Hippoboscoidea</taxon>
        <taxon>Glossinidae</taxon>
        <taxon>Glossina</taxon>
    </lineage>
</organism>
<dbReference type="InterPro" id="IPR000504">
    <property type="entry name" value="RRM_dom"/>
</dbReference>
<evidence type="ECO:0000256" key="2">
    <source>
        <dbReference type="PROSITE-ProRule" id="PRU00176"/>
    </source>
</evidence>
<dbReference type="SUPFAM" id="SSF54928">
    <property type="entry name" value="RNA-binding domain, RBD"/>
    <property type="match status" value="1"/>
</dbReference>
<dbReference type="InterPro" id="IPR035979">
    <property type="entry name" value="RBD_domain_sf"/>
</dbReference>
<dbReference type="PROSITE" id="PS50102">
    <property type="entry name" value="RRM"/>
    <property type="match status" value="1"/>
</dbReference>
<evidence type="ECO:0000313" key="5">
    <source>
        <dbReference type="Proteomes" id="UP000091820"/>
    </source>
</evidence>
<accession>A0A1A9WLL7</accession>
<evidence type="ECO:0000259" key="3">
    <source>
        <dbReference type="PROSITE" id="PS50102"/>
    </source>
</evidence>
<dbReference type="InterPro" id="IPR012677">
    <property type="entry name" value="Nucleotide-bd_a/b_plait_sf"/>
</dbReference>
<evidence type="ECO:0000313" key="4">
    <source>
        <dbReference type="EnsemblMetazoa" id="GBRI024072-PA"/>
    </source>
</evidence>
<dbReference type="PANTHER" id="PTHR21245">
    <property type="entry name" value="HETEROGENEOUS NUCLEAR RIBONUCLEOPROTEIN"/>
    <property type="match status" value="1"/>
</dbReference>
<name>A0A1A9WLL7_9MUSC</name>
<evidence type="ECO:0000256" key="1">
    <source>
        <dbReference type="ARBA" id="ARBA00022884"/>
    </source>
</evidence>
<proteinExistence type="predicted"/>
<dbReference type="AlphaFoldDB" id="A0A1A9WLL7"/>
<keyword evidence="1 2" id="KW-0694">RNA-binding</keyword>
<keyword evidence="5" id="KW-1185">Reference proteome</keyword>
<dbReference type="Proteomes" id="UP000091820">
    <property type="component" value="Unassembled WGS sequence"/>
</dbReference>
<reference evidence="4" key="2">
    <citation type="submission" date="2020-05" db="UniProtKB">
        <authorList>
            <consortium name="EnsemblMetazoa"/>
        </authorList>
    </citation>
    <scope>IDENTIFICATION</scope>
    <source>
        <strain evidence="4">IAEA</strain>
    </source>
</reference>
<dbReference type="EnsemblMetazoa" id="GBRI024072-RA">
    <property type="protein sequence ID" value="GBRI024072-PA"/>
    <property type="gene ID" value="GBRI024072"/>
</dbReference>